<sequence>MAMAKESISSSTTTTTFPDLSLQISPPSSLTIDESMRKNLLREDSGSSGSEVSHELGFLHRPDPNPNPSLGEPQLSLRFEAPATDQVHGRMYHQLVQQHLDNNNNNSFHDRDHHLHHPQIYGFKRNSRPGHGGKRSVRAPRMRWTTTLHSHFVHAVELLGGHERATPKSVLELMNVKDLTLAHVKSHLQMYRTVKSTDRGTGQGQIDMGLNQRTGRGDQVEGGVGVLPCDTAEINTSYKPLTTTTTTTPTPPTTLLKSPRSPSLSTEEKNAWNPSLQQNALSYAYLNCDKFSSKGNKGMEEERDALHPPHGIGEEELNTRRGNMPFLHNEHSMTLSTVPNLEITLGRQSWQMEYGESSKELALLNCL</sequence>
<keyword evidence="5" id="KW-0238">DNA-binding</keyword>
<keyword evidence="10" id="KW-1185">Reference proteome</keyword>
<dbReference type="GO" id="GO:0005634">
    <property type="term" value="C:nucleus"/>
    <property type="evidence" value="ECO:0007669"/>
    <property type="project" value="UniProtKB-SubCell"/>
</dbReference>
<evidence type="ECO:0000256" key="6">
    <source>
        <dbReference type="ARBA" id="ARBA00023163"/>
    </source>
</evidence>
<dbReference type="InterPro" id="IPR009057">
    <property type="entry name" value="Homeodomain-like_sf"/>
</dbReference>
<evidence type="ECO:0000256" key="5">
    <source>
        <dbReference type="ARBA" id="ARBA00023125"/>
    </source>
</evidence>
<keyword evidence="6" id="KW-0804">Transcription</keyword>
<protein>
    <submittedName>
        <fullName evidence="11">Probable transcription factor KAN4</fullName>
    </submittedName>
</protein>
<keyword evidence="4" id="KW-0805">Transcription regulation</keyword>
<keyword evidence="7" id="KW-0539">Nucleus</keyword>
<gene>
    <name evidence="11" type="primary">LOC109713374</name>
</gene>
<feature type="region of interest" description="Disordered" evidence="8">
    <location>
        <begin position="1"/>
        <end position="74"/>
    </location>
</feature>
<evidence type="ECO:0000259" key="9">
    <source>
        <dbReference type="Pfam" id="PF00249"/>
    </source>
</evidence>
<feature type="domain" description="Myb-like" evidence="9">
    <location>
        <begin position="141"/>
        <end position="192"/>
    </location>
</feature>
<evidence type="ECO:0000256" key="1">
    <source>
        <dbReference type="ARBA" id="ARBA00004123"/>
    </source>
</evidence>
<organism evidence="10 11">
    <name type="scientific">Ananas comosus</name>
    <name type="common">Pineapple</name>
    <name type="synonym">Ananas ananas</name>
    <dbReference type="NCBI Taxonomy" id="4615"/>
    <lineage>
        <taxon>Eukaryota</taxon>
        <taxon>Viridiplantae</taxon>
        <taxon>Streptophyta</taxon>
        <taxon>Embryophyta</taxon>
        <taxon>Tracheophyta</taxon>
        <taxon>Spermatophyta</taxon>
        <taxon>Magnoliopsida</taxon>
        <taxon>Liliopsida</taxon>
        <taxon>Poales</taxon>
        <taxon>Bromeliaceae</taxon>
        <taxon>Bromelioideae</taxon>
        <taxon>Ananas</taxon>
    </lineage>
</organism>
<dbReference type="GO" id="GO:0010158">
    <property type="term" value="P:abaxial cell fate specification"/>
    <property type="evidence" value="ECO:0007669"/>
    <property type="project" value="InterPro"/>
</dbReference>
<evidence type="ECO:0000256" key="3">
    <source>
        <dbReference type="ARBA" id="ARBA00022782"/>
    </source>
</evidence>
<dbReference type="Proteomes" id="UP000515123">
    <property type="component" value="Linkage group 7"/>
</dbReference>
<dbReference type="InterPro" id="IPR001005">
    <property type="entry name" value="SANT/Myb"/>
</dbReference>
<dbReference type="GO" id="GO:0006355">
    <property type="term" value="P:regulation of DNA-templated transcription"/>
    <property type="evidence" value="ECO:0007669"/>
    <property type="project" value="InterPro"/>
</dbReference>
<feature type="region of interest" description="Disordered" evidence="8">
    <location>
        <begin position="196"/>
        <end position="219"/>
    </location>
</feature>
<dbReference type="OrthoDB" id="551907at2759"/>
<dbReference type="RefSeq" id="XP_020093020.1">
    <property type="nucleotide sequence ID" value="XM_020237431.1"/>
</dbReference>
<dbReference type="GO" id="GO:0000976">
    <property type="term" value="F:transcription cis-regulatory region binding"/>
    <property type="evidence" value="ECO:0007669"/>
    <property type="project" value="InterPro"/>
</dbReference>
<accession>A0A6P5FIL3</accession>
<feature type="compositionally biased region" description="Low complexity" evidence="8">
    <location>
        <begin position="240"/>
        <end position="265"/>
    </location>
</feature>
<proteinExistence type="predicted"/>
<dbReference type="InterPro" id="IPR044847">
    <property type="entry name" value="KAN_fam"/>
</dbReference>
<dbReference type="GeneID" id="109713374"/>
<dbReference type="PANTHER" id="PTHR31496">
    <property type="entry name" value="TRANSCRIPTION FACTOR KAN2-RELATED"/>
    <property type="match status" value="1"/>
</dbReference>
<dbReference type="InterPro" id="IPR006447">
    <property type="entry name" value="Myb_dom_plants"/>
</dbReference>
<dbReference type="PANTHER" id="PTHR31496:SF25">
    <property type="entry name" value="TRANSCRIPTION FACTOR KAN3-RELATED"/>
    <property type="match status" value="1"/>
</dbReference>
<reference evidence="11" key="2">
    <citation type="submission" date="2025-08" db="UniProtKB">
        <authorList>
            <consortium name="RefSeq"/>
        </authorList>
    </citation>
    <scope>IDENTIFICATION</scope>
    <source>
        <tissue evidence="11">Leaf</tissue>
    </source>
</reference>
<feature type="region of interest" description="Disordered" evidence="8">
    <location>
        <begin position="240"/>
        <end position="271"/>
    </location>
</feature>
<evidence type="ECO:0000256" key="2">
    <source>
        <dbReference type="ARBA" id="ARBA00022473"/>
    </source>
</evidence>
<dbReference type="SUPFAM" id="SSF46689">
    <property type="entry name" value="Homeodomain-like"/>
    <property type="match status" value="1"/>
</dbReference>
<keyword evidence="2" id="KW-0217">Developmental protein</keyword>
<reference evidence="10" key="1">
    <citation type="journal article" date="2015" name="Nat. Genet.">
        <title>The pineapple genome and the evolution of CAM photosynthesis.</title>
        <authorList>
            <person name="Ming R."/>
            <person name="VanBuren R."/>
            <person name="Wai C.M."/>
            <person name="Tang H."/>
            <person name="Schatz M.C."/>
            <person name="Bowers J.E."/>
            <person name="Lyons E."/>
            <person name="Wang M.L."/>
            <person name="Chen J."/>
            <person name="Biggers E."/>
            <person name="Zhang J."/>
            <person name="Huang L."/>
            <person name="Zhang L."/>
            <person name="Miao W."/>
            <person name="Zhang J."/>
            <person name="Ye Z."/>
            <person name="Miao C."/>
            <person name="Lin Z."/>
            <person name="Wang H."/>
            <person name="Zhou H."/>
            <person name="Yim W.C."/>
            <person name="Priest H.D."/>
            <person name="Zheng C."/>
            <person name="Woodhouse M."/>
            <person name="Edger P.P."/>
            <person name="Guyot R."/>
            <person name="Guo H.B."/>
            <person name="Guo H."/>
            <person name="Zheng G."/>
            <person name="Singh R."/>
            <person name="Sharma A."/>
            <person name="Min X."/>
            <person name="Zheng Y."/>
            <person name="Lee H."/>
            <person name="Gurtowski J."/>
            <person name="Sedlazeck F.J."/>
            <person name="Harkess A."/>
            <person name="McKain M.R."/>
            <person name="Liao Z."/>
            <person name="Fang J."/>
            <person name="Liu J."/>
            <person name="Zhang X."/>
            <person name="Zhang Q."/>
            <person name="Hu W."/>
            <person name="Qin Y."/>
            <person name="Wang K."/>
            <person name="Chen L.Y."/>
            <person name="Shirley N."/>
            <person name="Lin Y.R."/>
            <person name="Liu L.Y."/>
            <person name="Hernandez A.G."/>
            <person name="Wright C.L."/>
            <person name="Bulone V."/>
            <person name="Tuskan G.A."/>
            <person name="Heath K."/>
            <person name="Zee F."/>
            <person name="Moore P.H."/>
            <person name="Sunkar R."/>
            <person name="Leebens-Mack J.H."/>
            <person name="Mockler T."/>
            <person name="Bennetzen J.L."/>
            <person name="Freeling M."/>
            <person name="Sankoff D."/>
            <person name="Paterson A.H."/>
            <person name="Zhu X."/>
            <person name="Yang X."/>
            <person name="Smith J.A."/>
            <person name="Cushman J.C."/>
            <person name="Paull R.E."/>
            <person name="Yu Q."/>
        </authorList>
    </citation>
    <scope>NUCLEOTIDE SEQUENCE [LARGE SCALE GENOMIC DNA]</scope>
    <source>
        <strain evidence="10">cv. F153</strain>
    </source>
</reference>
<feature type="compositionally biased region" description="Basic and acidic residues" evidence="8">
    <location>
        <begin position="52"/>
        <end position="63"/>
    </location>
</feature>
<comment type="subcellular location">
    <subcellularLocation>
        <location evidence="1">Nucleus</location>
    </subcellularLocation>
</comment>
<evidence type="ECO:0000313" key="10">
    <source>
        <dbReference type="Proteomes" id="UP000515123"/>
    </source>
</evidence>
<feature type="compositionally biased region" description="Basic and acidic residues" evidence="8">
    <location>
        <begin position="34"/>
        <end position="45"/>
    </location>
</feature>
<feature type="compositionally biased region" description="Polar residues" evidence="8">
    <location>
        <begin position="22"/>
        <end position="32"/>
    </location>
</feature>
<evidence type="ECO:0000313" key="11">
    <source>
        <dbReference type="RefSeq" id="XP_020093020.1"/>
    </source>
</evidence>
<keyword evidence="3" id="KW-0221">Differentiation</keyword>
<evidence type="ECO:0000256" key="8">
    <source>
        <dbReference type="SAM" id="MobiDB-lite"/>
    </source>
</evidence>
<dbReference type="NCBIfam" id="TIGR01557">
    <property type="entry name" value="myb_SHAQKYF"/>
    <property type="match status" value="1"/>
</dbReference>
<dbReference type="Gene3D" id="1.10.10.60">
    <property type="entry name" value="Homeodomain-like"/>
    <property type="match status" value="1"/>
</dbReference>
<name>A0A6P5FIL3_ANACO</name>
<evidence type="ECO:0000256" key="4">
    <source>
        <dbReference type="ARBA" id="ARBA00023015"/>
    </source>
</evidence>
<evidence type="ECO:0000256" key="7">
    <source>
        <dbReference type="ARBA" id="ARBA00023242"/>
    </source>
</evidence>
<dbReference type="FunFam" id="1.10.10.60:FF:000002">
    <property type="entry name" value="Myb family transcription factor"/>
    <property type="match status" value="1"/>
</dbReference>
<dbReference type="AlphaFoldDB" id="A0A6P5FIL3"/>
<dbReference type="Pfam" id="PF00249">
    <property type="entry name" value="Myb_DNA-binding"/>
    <property type="match status" value="1"/>
</dbReference>